<reference evidence="2" key="1">
    <citation type="submission" date="2019-05" db="EMBL/GenBank/DDBJ databases">
        <authorList>
            <person name="Naeem R."/>
            <person name="Antony C."/>
            <person name="Guan Q."/>
        </authorList>
    </citation>
    <scope>NUCLEOTIDE SEQUENCE</scope>
    <source>
        <strain evidence="2">1</strain>
    </source>
</reference>
<dbReference type="KEGG" id="msn:LI99_00395"/>
<dbReference type="Pfam" id="PF18879">
    <property type="entry name" value="EspA_EspE"/>
    <property type="match status" value="1"/>
</dbReference>
<feature type="region of interest" description="Disordered" evidence="1">
    <location>
        <begin position="88"/>
        <end position="132"/>
    </location>
</feature>
<dbReference type="InterPro" id="IPR043796">
    <property type="entry name" value="ESX-1_EspA/EspE-like"/>
</dbReference>
<evidence type="ECO:0000256" key="1">
    <source>
        <dbReference type="SAM" id="MobiDB-lite"/>
    </source>
</evidence>
<accession>A0A653FNM4</accession>
<dbReference type="RefSeq" id="WP_014876661.1">
    <property type="nucleotide sequence ID" value="NZ_CP009495.1"/>
</dbReference>
<organism evidence="2">
    <name type="scientific">Mycolicibacterium smegmatis</name>
    <name type="common">Mycobacterium smegmatis</name>
    <dbReference type="NCBI Taxonomy" id="1772"/>
    <lineage>
        <taxon>Bacteria</taxon>
        <taxon>Bacillati</taxon>
        <taxon>Actinomycetota</taxon>
        <taxon>Actinomycetes</taxon>
        <taxon>Mycobacteriales</taxon>
        <taxon>Mycobacteriaceae</taxon>
        <taxon>Mycolicibacterium</taxon>
    </lineage>
</organism>
<dbReference type="EMBL" id="LR589666">
    <property type="protein sequence ID" value="VTP11267.1"/>
    <property type="molecule type" value="Genomic_DNA"/>
</dbReference>
<evidence type="ECO:0000313" key="2">
    <source>
        <dbReference type="EMBL" id="VTP11267.1"/>
    </source>
</evidence>
<proteinExistence type="predicted"/>
<dbReference type="AlphaFoldDB" id="A0A653FNM4"/>
<sequence length="244" mass="26219">MSDFGDLYDIANNWYSGYSHTVGMAEDTRYTAAGLGANAISFGQSLARDGAQKLGDTKLAAAAATPIIAFGLRTMTIMSNLTGVEGPEHGDRYGQGAEAFSGVSSGLDGTRSPDSWEGSSSDAYSDRNREQKERAALMAETDRVVKEVLDKEAGEIEDTRRQIDHQMTELTWLIPAAIAAKFWNAPPGSGEIASQIIQWGGVAKTLPIATQRMYRMIADSSENATLIRRAGATYDRIAAEAQAQ</sequence>
<name>A0A653FNM4_MYCSM</name>
<dbReference type="GeneID" id="93455004"/>
<protein>
    <submittedName>
        <fullName evidence="2">Uncharacterized protein</fullName>
    </submittedName>
</protein>
<dbReference type="KEGG" id="msh:LI98_00395"/>
<gene>
    <name evidence="2" type="ORF">BIN_B_05617</name>
</gene>